<comment type="caution">
    <text evidence="1">The sequence shown here is derived from an EMBL/GenBank/DDBJ whole genome shotgun (WGS) entry which is preliminary data.</text>
</comment>
<name>A0ABS1RZ50_RHOSU</name>
<accession>A0ABS1RZ50</accession>
<reference evidence="1 2" key="1">
    <citation type="submission" date="2021-01" db="EMBL/GenBank/DDBJ databases">
        <title>Draft genomes of Rhodovulum sulfidophilum.</title>
        <authorList>
            <person name="Guzman M.S."/>
        </authorList>
    </citation>
    <scope>NUCLEOTIDE SEQUENCE [LARGE SCALE GENOMIC DNA]</scope>
    <source>
        <strain evidence="1 2">AB35</strain>
    </source>
</reference>
<evidence type="ECO:0000313" key="1">
    <source>
        <dbReference type="EMBL" id="MBL3611365.1"/>
    </source>
</evidence>
<dbReference type="Gene3D" id="1.10.260.40">
    <property type="entry name" value="lambda repressor-like DNA-binding domains"/>
    <property type="match status" value="1"/>
</dbReference>
<organism evidence="1 2">
    <name type="scientific">Rhodovulum sulfidophilum</name>
    <name type="common">Rhodobacter sulfidophilus</name>
    <dbReference type="NCBI Taxonomy" id="35806"/>
    <lineage>
        <taxon>Bacteria</taxon>
        <taxon>Pseudomonadati</taxon>
        <taxon>Pseudomonadota</taxon>
        <taxon>Alphaproteobacteria</taxon>
        <taxon>Rhodobacterales</taxon>
        <taxon>Paracoccaceae</taxon>
        <taxon>Rhodovulum</taxon>
    </lineage>
</organism>
<dbReference type="RefSeq" id="WP_075782016.1">
    <property type="nucleotide sequence ID" value="NZ_JAESJJ010000087.1"/>
</dbReference>
<gene>
    <name evidence="1" type="ORF">JMM60_21890</name>
</gene>
<protein>
    <submittedName>
        <fullName evidence="1">Helix-turn-helix transcriptional regulator</fullName>
    </submittedName>
</protein>
<sequence>MTSNSIESREKLTLLGDTSPEAISIRLRAAREAAGYAQQKDFAAEAGLSATTYNSQEKRGAPSITVMKILYRQHRIDFNFVLHGDFAQLPGDVQERLFEALSSSRP</sequence>
<dbReference type="SUPFAM" id="SSF47413">
    <property type="entry name" value="lambda repressor-like DNA-binding domains"/>
    <property type="match status" value="1"/>
</dbReference>
<dbReference type="InterPro" id="IPR010982">
    <property type="entry name" value="Lambda_DNA-bd_dom_sf"/>
</dbReference>
<proteinExistence type="predicted"/>
<dbReference type="EMBL" id="JAESJJ010000087">
    <property type="protein sequence ID" value="MBL3611365.1"/>
    <property type="molecule type" value="Genomic_DNA"/>
</dbReference>
<keyword evidence="2" id="KW-1185">Reference proteome</keyword>
<dbReference type="Proteomes" id="UP000604473">
    <property type="component" value="Unassembled WGS sequence"/>
</dbReference>
<evidence type="ECO:0000313" key="2">
    <source>
        <dbReference type="Proteomes" id="UP000604473"/>
    </source>
</evidence>